<feature type="transmembrane region" description="Helical" evidence="8">
    <location>
        <begin position="427"/>
        <end position="448"/>
    </location>
</feature>
<name>A0A4U0SUI0_9ACTN</name>
<dbReference type="AlphaFoldDB" id="A0A4U0SUI0"/>
<keyword evidence="2" id="KW-1003">Cell membrane</keyword>
<dbReference type="InterPro" id="IPR018584">
    <property type="entry name" value="GT87"/>
</dbReference>
<feature type="transmembrane region" description="Helical" evidence="8">
    <location>
        <begin position="128"/>
        <end position="145"/>
    </location>
</feature>
<dbReference type="OrthoDB" id="9774600at2"/>
<feature type="transmembrane region" description="Helical" evidence="8">
    <location>
        <begin position="104"/>
        <end position="122"/>
    </location>
</feature>
<protein>
    <submittedName>
        <fullName evidence="9">DUF2029 domain-containing protein</fullName>
    </submittedName>
</protein>
<dbReference type="Proteomes" id="UP000305778">
    <property type="component" value="Unassembled WGS sequence"/>
</dbReference>
<evidence type="ECO:0000313" key="9">
    <source>
        <dbReference type="EMBL" id="TKA13218.1"/>
    </source>
</evidence>
<dbReference type="EMBL" id="SUMC01000001">
    <property type="protein sequence ID" value="TKA13218.1"/>
    <property type="molecule type" value="Genomic_DNA"/>
</dbReference>
<keyword evidence="5 8" id="KW-1133">Transmembrane helix</keyword>
<keyword evidence="4 8" id="KW-0812">Transmembrane</keyword>
<feature type="transmembrane region" description="Helical" evidence="8">
    <location>
        <begin position="388"/>
        <end position="407"/>
    </location>
</feature>
<feature type="transmembrane region" description="Helical" evidence="8">
    <location>
        <begin position="342"/>
        <end position="359"/>
    </location>
</feature>
<comment type="caution">
    <text evidence="9">The sequence shown here is derived from an EMBL/GenBank/DDBJ whole genome shotgun (WGS) entry which is preliminary data.</text>
</comment>
<evidence type="ECO:0000256" key="2">
    <source>
        <dbReference type="ARBA" id="ARBA00022475"/>
    </source>
</evidence>
<comment type="subcellular location">
    <subcellularLocation>
        <location evidence="1">Cell membrane</location>
        <topology evidence="1">Multi-pass membrane protein</topology>
    </subcellularLocation>
</comment>
<dbReference type="GO" id="GO:0016758">
    <property type="term" value="F:hexosyltransferase activity"/>
    <property type="evidence" value="ECO:0007669"/>
    <property type="project" value="InterPro"/>
</dbReference>
<evidence type="ECO:0000256" key="3">
    <source>
        <dbReference type="ARBA" id="ARBA00022679"/>
    </source>
</evidence>
<evidence type="ECO:0000256" key="1">
    <source>
        <dbReference type="ARBA" id="ARBA00004651"/>
    </source>
</evidence>
<feature type="transmembrane region" description="Helical" evidence="8">
    <location>
        <begin position="314"/>
        <end position="335"/>
    </location>
</feature>
<evidence type="ECO:0000256" key="6">
    <source>
        <dbReference type="ARBA" id="ARBA00023136"/>
    </source>
</evidence>
<evidence type="ECO:0000256" key="7">
    <source>
        <dbReference type="ARBA" id="ARBA00024033"/>
    </source>
</evidence>
<feature type="transmembrane region" description="Helical" evidence="8">
    <location>
        <begin position="48"/>
        <end position="65"/>
    </location>
</feature>
<keyword evidence="10" id="KW-1185">Reference proteome</keyword>
<organism evidence="9 10">
    <name type="scientific">Actinacidiphila oryziradicis</name>
    <dbReference type="NCBI Taxonomy" id="2571141"/>
    <lineage>
        <taxon>Bacteria</taxon>
        <taxon>Bacillati</taxon>
        <taxon>Actinomycetota</taxon>
        <taxon>Actinomycetes</taxon>
        <taxon>Kitasatosporales</taxon>
        <taxon>Streptomycetaceae</taxon>
        <taxon>Actinacidiphila</taxon>
    </lineage>
</organism>
<evidence type="ECO:0000256" key="5">
    <source>
        <dbReference type="ARBA" id="ARBA00022989"/>
    </source>
</evidence>
<keyword evidence="6 8" id="KW-0472">Membrane</keyword>
<accession>A0A4U0SUI0</accession>
<evidence type="ECO:0000256" key="4">
    <source>
        <dbReference type="ARBA" id="ARBA00022692"/>
    </source>
</evidence>
<gene>
    <name evidence="9" type="ORF">FCI23_00295</name>
</gene>
<comment type="similarity">
    <text evidence="7">Belongs to the glycosyltransferase 87 family.</text>
</comment>
<proteinExistence type="inferred from homology"/>
<keyword evidence="3" id="KW-0808">Transferase</keyword>
<feature type="transmembrane region" description="Helical" evidence="8">
    <location>
        <begin position="251"/>
        <end position="268"/>
    </location>
</feature>
<evidence type="ECO:0000256" key="8">
    <source>
        <dbReference type="SAM" id="Phobius"/>
    </source>
</evidence>
<dbReference type="GO" id="GO:0005886">
    <property type="term" value="C:plasma membrane"/>
    <property type="evidence" value="ECO:0007669"/>
    <property type="project" value="UniProtKB-SubCell"/>
</dbReference>
<dbReference type="Pfam" id="PF09594">
    <property type="entry name" value="GT87"/>
    <property type="match status" value="1"/>
</dbReference>
<evidence type="ECO:0000313" key="10">
    <source>
        <dbReference type="Proteomes" id="UP000305778"/>
    </source>
</evidence>
<reference evidence="9 10" key="1">
    <citation type="submission" date="2019-04" db="EMBL/GenBank/DDBJ databases">
        <title>Streptomyces oryziradicis sp. nov., a novel actinomycete isolated from rhizosphere soil of rice (Oryza sativa L.).</title>
        <authorList>
            <person name="Li C."/>
        </authorList>
    </citation>
    <scope>NUCLEOTIDE SEQUENCE [LARGE SCALE GENOMIC DNA]</scope>
    <source>
        <strain evidence="9 10">NEAU-C40</strain>
    </source>
</reference>
<feature type="transmembrane region" description="Helical" evidence="8">
    <location>
        <begin position="202"/>
        <end position="231"/>
    </location>
</feature>
<sequence length="451" mass="48310">MPPPPCVPQLCAGRLPPPWRAPVTAAQPIADSPLLTARTRAFVLQRPNLIAAAVCLMSFTGFWLAQRAAHVSMLDLLVYRAEGWAARNGEGLYDMRVTYARLPATYPPFAALLFMPLTWLEVGQMRDLAVVGNLVLLVTLVHLSLRLLGRPCRLPRVAVSLAVAAVAVWCEPVWTTLRYGQINLLLAVLVLWDLTRRNGHRWAGFGTGLAAGIKLTPALFAVFLALAGIALGWQRLRRDGSAWNVHLRRSAVAAATFAGTVVLTALVLPHDSRRFWTQVVFAADRVGHGEETGNQSLRGFLARALHDAAPGNPWLISAAVAGCAGLAVAVAAQLAGDRLPHASAWAAVACAVTALLISPVSWSHHWVWGVPMVLLLAAEATRRRDARWAAGAVLSGVLFSSYLPWLVPHGGLRPELHQSGGEMLLSAVYPALGAAFLAVAGAVSVRALRGR</sequence>